<feature type="domain" description="Reverse transcriptase zinc-binding" evidence="1">
    <location>
        <begin position="71"/>
        <end position="126"/>
    </location>
</feature>
<reference evidence="2" key="1">
    <citation type="submission" date="2019-12" db="EMBL/GenBank/DDBJ databases">
        <title>Genome sequencing and annotation of Brassica cretica.</title>
        <authorList>
            <person name="Studholme D.J."/>
            <person name="Sarris P.F."/>
        </authorList>
    </citation>
    <scope>NUCLEOTIDE SEQUENCE</scope>
    <source>
        <strain evidence="2">PFS-102/07</strain>
        <tissue evidence="2">Leaf</tissue>
    </source>
</reference>
<dbReference type="EMBL" id="QGKY02001250">
    <property type="protein sequence ID" value="KAF2562219.1"/>
    <property type="molecule type" value="Genomic_DNA"/>
</dbReference>
<accession>A0A8S9HVY9</accession>
<protein>
    <recommendedName>
        <fullName evidence="1">Reverse transcriptase zinc-binding domain-containing protein</fullName>
    </recommendedName>
</protein>
<dbReference type="AlphaFoldDB" id="A0A8S9HVY9"/>
<proteinExistence type="predicted"/>
<evidence type="ECO:0000259" key="1">
    <source>
        <dbReference type="Pfam" id="PF13966"/>
    </source>
</evidence>
<name>A0A8S9HVY9_BRACR</name>
<organism evidence="2">
    <name type="scientific">Brassica cretica</name>
    <name type="common">Mustard</name>
    <dbReference type="NCBI Taxonomy" id="69181"/>
    <lineage>
        <taxon>Eukaryota</taxon>
        <taxon>Viridiplantae</taxon>
        <taxon>Streptophyta</taxon>
        <taxon>Embryophyta</taxon>
        <taxon>Tracheophyta</taxon>
        <taxon>Spermatophyta</taxon>
        <taxon>Magnoliopsida</taxon>
        <taxon>eudicotyledons</taxon>
        <taxon>Gunneridae</taxon>
        <taxon>Pentapetalae</taxon>
        <taxon>rosids</taxon>
        <taxon>malvids</taxon>
        <taxon>Brassicales</taxon>
        <taxon>Brassicaceae</taxon>
        <taxon>Brassiceae</taxon>
        <taxon>Brassica</taxon>
    </lineage>
</organism>
<gene>
    <name evidence="2" type="ORF">F2Q70_00016758</name>
</gene>
<dbReference type="Pfam" id="PF13966">
    <property type="entry name" value="zf-RVT"/>
    <property type="match status" value="1"/>
</dbReference>
<dbReference type="InterPro" id="IPR026960">
    <property type="entry name" value="RVT-Znf"/>
</dbReference>
<sequence length="128" mass="14479">MKFPVLPCTELAVTSNLVLKVSDLLLNGTATWNRKLDPIRWSFTKDSIYSTRSGYQFTEALLDLQNQNKHSMPHVEEKLWSSIWKIKAPPKIKNFIWRSLSGALAVKERLRTRGIPVDSMCLGCGSAS</sequence>
<evidence type="ECO:0000313" key="2">
    <source>
        <dbReference type="EMBL" id="KAF2562219.1"/>
    </source>
</evidence>
<comment type="caution">
    <text evidence="2">The sequence shown here is derived from an EMBL/GenBank/DDBJ whole genome shotgun (WGS) entry which is preliminary data.</text>
</comment>